<dbReference type="RefSeq" id="WP_390405921.1">
    <property type="nucleotide sequence ID" value="NZ_BAABYW010000001.1"/>
</dbReference>
<evidence type="ECO:0000313" key="8">
    <source>
        <dbReference type="Proteomes" id="UP001600943"/>
    </source>
</evidence>
<reference evidence="7 8" key="1">
    <citation type="submission" date="2024-04" db="EMBL/GenBank/DDBJ databases">
        <title>Defined microbial consortia suppress multidrug-resistant proinflammatory Enterobacteriaceae via ecological control.</title>
        <authorList>
            <person name="Furuichi M."/>
            <person name="Kawaguchi T."/>
            <person name="Pust M."/>
            <person name="Yasuma K."/>
            <person name="Plichta D."/>
            <person name="Hasegawa N."/>
            <person name="Ohya T."/>
            <person name="Bhattarai S."/>
            <person name="Sasajima S."/>
            <person name="Aoto Y."/>
            <person name="Tuganbaev T."/>
            <person name="Yaginuma M."/>
            <person name="Ueda M."/>
            <person name="Okahashi N."/>
            <person name="Amafuji K."/>
            <person name="Kiridooshi Y."/>
            <person name="Sugita K."/>
            <person name="Strazar M."/>
            <person name="Skelly A."/>
            <person name="Suda W."/>
            <person name="Hattori M."/>
            <person name="Nakamoto N."/>
            <person name="Caballero S."/>
            <person name="Norman J."/>
            <person name="Olle B."/>
            <person name="Tanoue T."/>
            <person name="Arita M."/>
            <person name="Bucci V."/>
            <person name="Atarashi K."/>
            <person name="Xavier R."/>
            <person name="Honda K."/>
        </authorList>
    </citation>
    <scope>NUCLEOTIDE SEQUENCE [LARGE SCALE GENOMIC DNA]</scope>
    <source>
        <strain evidence="8">k04-0078-D8-1</strain>
    </source>
</reference>
<dbReference type="InterPro" id="IPR007016">
    <property type="entry name" value="O-antigen_ligase-rel_domated"/>
</dbReference>
<evidence type="ECO:0000256" key="1">
    <source>
        <dbReference type="ARBA" id="ARBA00004141"/>
    </source>
</evidence>
<feature type="transmembrane region" description="Helical" evidence="5">
    <location>
        <begin position="37"/>
        <end position="59"/>
    </location>
</feature>
<keyword evidence="8" id="KW-1185">Reference proteome</keyword>
<proteinExistence type="predicted"/>
<feature type="transmembrane region" description="Helical" evidence="5">
    <location>
        <begin position="370"/>
        <end position="386"/>
    </location>
</feature>
<comment type="caution">
    <text evidence="7">The sequence shown here is derived from an EMBL/GenBank/DDBJ whole genome shotgun (WGS) entry which is preliminary data.</text>
</comment>
<gene>
    <name evidence="7" type="ORF">K040078D81_27480</name>
</gene>
<evidence type="ECO:0000259" key="6">
    <source>
        <dbReference type="Pfam" id="PF04932"/>
    </source>
</evidence>
<name>A0ABQ0BAY8_9FIRM</name>
<keyword evidence="3 5" id="KW-1133">Transmembrane helix</keyword>
<sequence>MKSGLTVKKTHLLCAITLLLTLFPGQSSKLFGISGGAAYQLLYYLKYISALFLVAYALYRKRKVPDYEVKKLLKILSPLVVLMIVVECFAVFTSPVPAMYGIRYWTRSVAVFLDRFCIYAVVIGIWELCGDKAIDCITNTFIVDELLVIVSAILHVGISGIVESFLGAFAFSEGASNYFEVHELTFGIGLCIIYYLFFAEGKKHSIGKLIFLMISFVLGSKRIGMAGIAAAGLFSLFVHKKELTRRKLIIIGIVGVLLCYGYLFIVYNNEFFAILNEHGINNMGRDLIYAYFVRRTKLDPSQMGWGMAGVAKVVENLDRSEVMYMAAVRGVHNDILKIYINFGFFGSLIWYVLNLVYFPVKFMEKYGKKVATIYMALILYLFVTYLTDNTESYFVCQVALLLIPITEYLKEKEKNRSICSEKK</sequence>
<feature type="domain" description="O-antigen ligase-related" evidence="6">
    <location>
        <begin position="209"/>
        <end position="350"/>
    </location>
</feature>
<organism evidence="7 8">
    <name type="scientific">Blautia hominis</name>
    <dbReference type="NCBI Taxonomy" id="2025493"/>
    <lineage>
        <taxon>Bacteria</taxon>
        <taxon>Bacillati</taxon>
        <taxon>Bacillota</taxon>
        <taxon>Clostridia</taxon>
        <taxon>Lachnospirales</taxon>
        <taxon>Lachnospiraceae</taxon>
        <taxon>Blautia</taxon>
    </lineage>
</organism>
<accession>A0ABQ0BAY8</accession>
<keyword evidence="2 5" id="KW-0812">Transmembrane</keyword>
<keyword evidence="4 5" id="KW-0472">Membrane</keyword>
<comment type="subcellular location">
    <subcellularLocation>
        <location evidence="1">Membrane</location>
        <topology evidence="1">Multi-pass membrane protein</topology>
    </subcellularLocation>
</comment>
<evidence type="ECO:0000313" key="7">
    <source>
        <dbReference type="EMBL" id="GAA6408631.1"/>
    </source>
</evidence>
<evidence type="ECO:0000256" key="3">
    <source>
        <dbReference type="ARBA" id="ARBA00022989"/>
    </source>
</evidence>
<dbReference type="Proteomes" id="UP001600943">
    <property type="component" value="Unassembled WGS sequence"/>
</dbReference>
<dbReference type="EMBL" id="BAABYW010000001">
    <property type="protein sequence ID" value="GAA6408631.1"/>
    <property type="molecule type" value="Genomic_DNA"/>
</dbReference>
<dbReference type="Pfam" id="PF04932">
    <property type="entry name" value="Wzy_C"/>
    <property type="match status" value="1"/>
</dbReference>
<protein>
    <recommendedName>
        <fullName evidence="6">O-antigen ligase-related domain-containing protein</fullName>
    </recommendedName>
</protein>
<evidence type="ECO:0000256" key="5">
    <source>
        <dbReference type="SAM" id="Phobius"/>
    </source>
</evidence>
<feature type="transmembrane region" description="Helical" evidence="5">
    <location>
        <begin position="178"/>
        <end position="197"/>
    </location>
</feature>
<feature type="transmembrane region" description="Helical" evidence="5">
    <location>
        <begin position="147"/>
        <end position="171"/>
    </location>
</feature>
<feature type="transmembrane region" description="Helical" evidence="5">
    <location>
        <begin position="209"/>
        <end position="236"/>
    </location>
</feature>
<feature type="transmembrane region" description="Helical" evidence="5">
    <location>
        <begin position="79"/>
        <end position="102"/>
    </location>
</feature>
<feature type="transmembrane region" description="Helical" evidence="5">
    <location>
        <begin position="248"/>
        <end position="267"/>
    </location>
</feature>
<feature type="transmembrane region" description="Helical" evidence="5">
    <location>
        <begin position="338"/>
        <end position="358"/>
    </location>
</feature>
<evidence type="ECO:0000256" key="2">
    <source>
        <dbReference type="ARBA" id="ARBA00022692"/>
    </source>
</evidence>
<evidence type="ECO:0000256" key="4">
    <source>
        <dbReference type="ARBA" id="ARBA00023136"/>
    </source>
</evidence>